<feature type="compositionally biased region" description="Low complexity" evidence="8">
    <location>
        <begin position="1146"/>
        <end position="1180"/>
    </location>
</feature>
<feature type="region of interest" description="Disordered" evidence="8">
    <location>
        <begin position="269"/>
        <end position="334"/>
    </location>
</feature>
<comment type="subcellular location">
    <subcellularLocation>
        <location evidence="1">Mitochondrion outer membrane</location>
        <topology evidence="1">Single-pass membrane protein</topology>
    </subcellularLocation>
</comment>
<dbReference type="PROSITE" id="PS00379">
    <property type="entry name" value="CDP_ALCOHOL_P_TRANSF"/>
    <property type="match status" value="1"/>
</dbReference>
<evidence type="ECO:0000256" key="2">
    <source>
        <dbReference type="ARBA" id="ARBA00022679"/>
    </source>
</evidence>
<sequence>MTEDLSFALAVMPRRTVEVEAKEALNLAQEQSENVFLFVPNLIGYTRIILAAVSLRYMSFHPIYCTIAYCISCLLDAVDGQAARALDQTSKFGAVLDMVTDRCTTSCLLCYLSSAYPDYAILFQALIALDFSSHYMHMYSSLVTGATSHKNIKSDVSNILWWYYNNSTTLFLVCAGNELFYVALYLMKWTSKPIPWGDSLPACTYPQLLALVSLPVCFAKNVINGVQLWKASKILVGVDIAEHHAFFRGMRRTAIVSLTKRVSPRPLRRPILHRFSSTTPTPEPEAAELPAEIPPSTSVAQDASPPLEEPERVKRKTRLTPVSPLPKEPESPLEFPEGLGVQILWQPASQSGGPGPSSAPHGLPPPEILEEAQHNLNITLLHSIQHRGTYPSPLGPLVEPSLALYCPIEGGDYVIDATVRELARRINAEVLVLDAVQLAAGEWGMFGKAANALQLPRNPLHFPSTPPAASRLSTSDENDDDGDGQSSPLSTPTQMTLTLLNPQSGRSLVASAARRTAPPSKISMFFENIVNTLPPDEEVRPRLIYIRDFPTLAPSAAAWYPSLLASVRARRRRPLSRTTAPITHPVTIVFGITPSLVPKASIPTPAPAARRTGSEPKGSEWSEDESSDRAREKRLRERLRRWERGEGLHEELSRVSPGAMEGGGDSEPNSGIIIIGPSTAMMPEELTSRARGGDSSPDWDSLFFRTSVLVPETRSLDDERATRVKRRREINELTMRMGVGAVGGAVDKESAGTVLEPSEGQKEESKRRMWQNWGDRIEAWPTVRAVSDRAVGRAVSMSSLLTARSMDPTPVAWEEIDHAWTAHRASRGLRKSWMKEATKSSRDQAEDDELSEDEDAEAEPVDEVVERVRNDEDLDPHERQLLPCIVNSASMPTSFKQVHLPAHTIDSVRTIVSLPLLHPHAFQQGILKEHGMTGCLLFGPPGTGKTLVVRALAKEAGCRMLSITPADVLDMYVGEGEKLVKAVFSLARRLGPCVIFLDEIDALFGARSSGRDRGGGALAHRSVLTEFMQEMDGLRSSREDRVIVIGATNRPFDLDDAVLRRLPRRLLVDLPGEHERAEILNILLRDETLGPDADTKSIANKTEGFSGSDLKHLCVSAALDAVKESVVVPWSTNPSGSPVTTDDAETSSSTTEAADSPSKTTPSEADSSASTATEAPSPSAVPRVLHLRHFTKALKEITPSASEFSGTLAELRNWNQEFGEGRTTTKKRQQVWGRDRFGFTEKAIVPEEAGRVLPSGGNA</sequence>
<evidence type="ECO:0000256" key="6">
    <source>
        <dbReference type="ARBA" id="ARBA00023128"/>
    </source>
</evidence>
<keyword evidence="4" id="KW-1000">Mitochondrion outer membrane</keyword>
<keyword evidence="6" id="KW-0496">Mitochondrion</keyword>
<feature type="compositionally biased region" description="Basic and acidic residues" evidence="8">
    <location>
        <begin position="833"/>
        <end position="844"/>
    </location>
</feature>
<evidence type="ECO:0000313" key="11">
    <source>
        <dbReference type="Proteomes" id="UP000815677"/>
    </source>
</evidence>
<proteinExistence type="inferred from homology"/>
<dbReference type="Pfam" id="PF17862">
    <property type="entry name" value="AAA_lid_3"/>
    <property type="match status" value="1"/>
</dbReference>
<dbReference type="InterPro" id="IPR003959">
    <property type="entry name" value="ATPase_AAA_core"/>
</dbReference>
<dbReference type="PANTHER" id="PTHR45644">
    <property type="entry name" value="AAA ATPASE, PUTATIVE (AFU_ORTHOLOGUE AFUA_2G12920)-RELATED-RELATED"/>
    <property type="match status" value="1"/>
</dbReference>
<dbReference type="InterPro" id="IPR003960">
    <property type="entry name" value="ATPase_AAA_CS"/>
</dbReference>
<feature type="compositionally biased region" description="Low complexity" evidence="8">
    <location>
        <begin position="346"/>
        <end position="361"/>
    </location>
</feature>
<feature type="compositionally biased region" description="Acidic residues" evidence="8">
    <location>
        <begin position="845"/>
        <end position="863"/>
    </location>
</feature>
<dbReference type="PANTHER" id="PTHR45644:SF56">
    <property type="entry name" value="AAA ATPASE, PUTATIVE (AFU_ORTHOLOGUE AFUA_2G12920)-RELATED"/>
    <property type="match status" value="1"/>
</dbReference>
<name>A0ABQ0M5X0_MYCCL</name>
<evidence type="ECO:0000259" key="9">
    <source>
        <dbReference type="SMART" id="SM00382"/>
    </source>
</evidence>
<dbReference type="InterPro" id="IPR000462">
    <property type="entry name" value="CDP-OH_P_trans"/>
</dbReference>
<keyword evidence="3" id="KW-0547">Nucleotide-binding</keyword>
<comment type="similarity">
    <text evidence="7">Belongs to the CDP-alcohol phosphatidyltransferase class-I family.</text>
</comment>
<feature type="region of interest" description="Disordered" evidence="8">
    <location>
        <begin position="346"/>
        <end position="367"/>
    </location>
</feature>
<dbReference type="InterPro" id="IPR051701">
    <property type="entry name" value="Mito_OM_Translocase_MSP1"/>
</dbReference>
<keyword evidence="5" id="KW-0067">ATP-binding</keyword>
<feature type="compositionally biased region" description="Low complexity" evidence="8">
    <location>
        <begin position="287"/>
        <end position="296"/>
    </location>
</feature>
<dbReference type="PROSITE" id="PS00674">
    <property type="entry name" value="AAA"/>
    <property type="match status" value="1"/>
</dbReference>
<feature type="compositionally biased region" description="Polar residues" evidence="8">
    <location>
        <begin position="1130"/>
        <end position="1139"/>
    </location>
</feature>
<dbReference type="SMART" id="SM00382">
    <property type="entry name" value="AAA"/>
    <property type="match status" value="1"/>
</dbReference>
<dbReference type="Pfam" id="PF00004">
    <property type="entry name" value="AAA"/>
    <property type="match status" value="1"/>
</dbReference>
<keyword evidence="2 7" id="KW-0808">Transferase</keyword>
<dbReference type="InterPro" id="IPR043130">
    <property type="entry name" value="CDP-OH_PTrfase_TM_dom"/>
</dbReference>
<accession>A0ABQ0M5X0</accession>
<dbReference type="Gene3D" id="1.10.8.60">
    <property type="match status" value="1"/>
</dbReference>
<evidence type="ECO:0000256" key="5">
    <source>
        <dbReference type="ARBA" id="ARBA00022840"/>
    </source>
</evidence>
<dbReference type="Proteomes" id="UP000815677">
    <property type="component" value="Unassembled WGS sequence"/>
</dbReference>
<gene>
    <name evidence="10" type="ORF">MCHLO_15130</name>
</gene>
<evidence type="ECO:0000256" key="7">
    <source>
        <dbReference type="RuleBase" id="RU003750"/>
    </source>
</evidence>
<protein>
    <recommendedName>
        <fullName evidence="9">AAA+ ATPase domain-containing protein</fullName>
    </recommendedName>
</protein>
<evidence type="ECO:0000256" key="1">
    <source>
        <dbReference type="ARBA" id="ARBA00004572"/>
    </source>
</evidence>
<dbReference type="InterPro" id="IPR003593">
    <property type="entry name" value="AAA+_ATPase"/>
</dbReference>
<keyword evidence="4" id="KW-0472">Membrane</keyword>
<evidence type="ECO:0000313" key="10">
    <source>
        <dbReference type="EMBL" id="GAT58738.1"/>
    </source>
</evidence>
<dbReference type="InterPro" id="IPR041569">
    <property type="entry name" value="AAA_lid_3"/>
</dbReference>
<dbReference type="Gene3D" id="1.20.120.1760">
    <property type="match status" value="1"/>
</dbReference>
<dbReference type="SUPFAM" id="SSF52540">
    <property type="entry name" value="P-loop containing nucleoside triphosphate hydrolases"/>
    <property type="match status" value="1"/>
</dbReference>
<feature type="region of interest" description="Disordered" evidence="8">
    <location>
        <begin position="599"/>
        <end position="632"/>
    </location>
</feature>
<evidence type="ECO:0000256" key="4">
    <source>
        <dbReference type="ARBA" id="ARBA00022787"/>
    </source>
</evidence>
<feature type="compositionally biased region" description="Polar residues" evidence="8">
    <location>
        <begin position="484"/>
        <end position="493"/>
    </location>
</feature>
<feature type="region of interest" description="Disordered" evidence="8">
    <location>
        <begin position="1129"/>
        <end position="1183"/>
    </location>
</feature>
<dbReference type="EMBL" id="DF849761">
    <property type="protein sequence ID" value="GAT58738.1"/>
    <property type="molecule type" value="Genomic_DNA"/>
</dbReference>
<dbReference type="Pfam" id="PF01066">
    <property type="entry name" value="CDP-OH_P_transf"/>
    <property type="match status" value="1"/>
</dbReference>
<reference evidence="10" key="1">
    <citation type="submission" date="2014-09" db="EMBL/GenBank/DDBJ databases">
        <title>Genome sequence of the luminous mushroom Mycena chlorophos for searching fungal bioluminescence genes.</title>
        <authorList>
            <person name="Tanaka Y."/>
            <person name="Kasuga D."/>
            <person name="Oba Y."/>
            <person name="Hase S."/>
            <person name="Sato K."/>
            <person name="Oba Y."/>
            <person name="Sakakibara Y."/>
        </authorList>
    </citation>
    <scope>NUCLEOTIDE SEQUENCE</scope>
</reference>
<feature type="region of interest" description="Disordered" evidence="8">
    <location>
        <begin position="457"/>
        <end position="493"/>
    </location>
</feature>
<feature type="domain" description="AAA+ ATPase" evidence="9">
    <location>
        <begin position="931"/>
        <end position="1072"/>
    </location>
</feature>
<dbReference type="InterPro" id="IPR027417">
    <property type="entry name" value="P-loop_NTPase"/>
</dbReference>
<evidence type="ECO:0000256" key="3">
    <source>
        <dbReference type="ARBA" id="ARBA00022741"/>
    </source>
</evidence>
<dbReference type="InterPro" id="IPR048254">
    <property type="entry name" value="CDP_ALCOHOL_P_TRANSF_CS"/>
</dbReference>
<keyword evidence="11" id="KW-1185">Reference proteome</keyword>
<organism evidence="10 11">
    <name type="scientific">Mycena chlorophos</name>
    <name type="common">Agaric fungus</name>
    <name type="synonym">Agaricus chlorophos</name>
    <dbReference type="NCBI Taxonomy" id="658473"/>
    <lineage>
        <taxon>Eukaryota</taxon>
        <taxon>Fungi</taxon>
        <taxon>Dikarya</taxon>
        <taxon>Basidiomycota</taxon>
        <taxon>Agaricomycotina</taxon>
        <taxon>Agaricomycetes</taxon>
        <taxon>Agaricomycetidae</taxon>
        <taxon>Agaricales</taxon>
        <taxon>Marasmiineae</taxon>
        <taxon>Mycenaceae</taxon>
        <taxon>Mycena</taxon>
    </lineage>
</organism>
<dbReference type="Gene3D" id="3.40.50.300">
    <property type="entry name" value="P-loop containing nucleotide triphosphate hydrolases"/>
    <property type="match status" value="1"/>
</dbReference>
<evidence type="ECO:0000256" key="8">
    <source>
        <dbReference type="SAM" id="MobiDB-lite"/>
    </source>
</evidence>
<feature type="region of interest" description="Disordered" evidence="8">
    <location>
        <begin position="830"/>
        <end position="863"/>
    </location>
</feature>